<organism evidence="1 2">
    <name type="scientific">Smallanthus sonchifolius</name>
    <dbReference type="NCBI Taxonomy" id="185202"/>
    <lineage>
        <taxon>Eukaryota</taxon>
        <taxon>Viridiplantae</taxon>
        <taxon>Streptophyta</taxon>
        <taxon>Embryophyta</taxon>
        <taxon>Tracheophyta</taxon>
        <taxon>Spermatophyta</taxon>
        <taxon>Magnoliopsida</taxon>
        <taxon>eudicotyledons</taxon>
        <taxon>Gunneridae</taxon>
        <taxon>Pentapetalae</taxon>
        <taxon>asterids</taxon>
        <taxon>campanulids</taxon>
        <taxon>Asterales</taxon>
        <taxon>Asteraceae</taxon>
        <taxon>Asteroideae</taxon>
        <taxon>Heliantheae alliance</taxon>
        <taxon>Millerieae</taxon>
        <taxon>Smallanthus</taxon>
    </lineage>
</organism>
<accession>A0ACB9JIJ5</accession>
<comment type="caution">
    <text evidence="1">The sequence shown here is derived from an EMBL/GenBank/DDBJ whole genome shotgun (WGS) entry which is preliminary data.</text>
</comment>
<sequence>MTHLKQEPASVGSALLHGGDSMWSGITQRAAASFCEVVVVKGEEGNNVAIMVHACDGGGAATVAWWRWRLKALNPTAQWGAEWCPPLPNT</sequence>
<keyword evidence="2" id="KW-1185">Reference proteome</keyword>
<reference evidence="2" key="1">
    <citation type="journal article" date="2022" name="Mol. Ecol. Resour.">
        <title>The genomes of chicory, endive, great burdock and yacon provide insights into Asteraceae palaeo-polyploidization history and plant inulin production.</title>
        <authorList>
            <person name="Fan W."/>
            <person name="Wang S."/>
            <person name="Wang H."/>
            <person name="Wang A."/>
            <person name="Jiang F."/>
            <person name="Liu H."/>
            <person name="Zhao H."/>
            <person name="Xu D."/>
            <person name="Zhang Y."/>
        </authorList>
    </citation>
    <scope>NUCLEOTIDE SEQUENCE [LARGE SCALE GENOMIC DNA]</scope>
    <source>
        <strain evidence="2">cv. Yunnan</strain>
    </source>
</reference>
<reference evidence="1 2" key="2">
    <citation type="journal article" date="2022" name="Mol. Ecol. Resour.">
        <title>The genomes of chicory, endive, great burdock and yacon provide insights into Asteraceae paleo-polyploidization history and plant inulin production.</title>
        <authorList>
            <person name="Fan W."/>
            <person name="Wang S."/>
            <person name="Wang H."/>
            <person name="Wang A."/>
            <person name="Jiang F."/>
            <person name="Liu H."/>
            <person name="Zhao H."/>
            <person name="Xu D."/>
            <person name="Zhang Y."/>
        </authorList>
    </citation>
    <scope>NUCLEOTIDE SEQUENCE [LARGE SCALE GENOMIC DNA]</scope>
    <source>
        <strain evidence="2">cv. Yunnan</strain>
        <tissue evidence="1">Leaves</tissue>
    </source>
</reference>
<dbReference type="EMBL" id="CM042021">
    <property type="protein sequence ID" value="KAI3819365.1"/>
    <property type="molecule type" value="Genomic_DNA"/>
</dbReference>
<protein>
    <submittedName>
        <fullName evidence="1">Uncharacterized protein</fullName>
    </submittedName>
</protein>
<name>A0ACB9JIJ5_9ASTR</name>
<dbReference type="Proteomes" id="UP001056120">
    <property type="component" value="Linkage Group LG04"/>
</dbReference>
<evidence type="ECO:0000313" key="2">
    <source>
        <dbReference type="Proteomes" id="UP001056120"/>
    </source>
</evidence>
<gene>
    <name evidence="1" type="ORF">L1987_13194</name>
</gene>
<evidence type="ECO:0000313" key="1">
    <source>
        <dbReference type="EMBL" id="KAI3819365.1"/>
    </source>
</evidence>
<proteinExistence type="predicted"/>